<dbReference type="Proteomes" id="UP000054279">
    <property type="component" value="Unassembled WGS sequence"/>
</dbReference>
<feature type="signal peptide" evidence="1">
    <location>
        <begin position="1"/>
        <end position="19"/>
    </location>
</feature>
<gene>
    <name evidence="2" type="ORF">M422DRAFT_183219</name>
</gene>
<evidence type="ECO:0000313" key="3">
    <source>
        <dbReference type="Proteomes" id="UP000054279"/>
    </source>
</evidence>
<sequence length="157" mass="16221">MFFTRVFAFAVFAVSLVSAVAIKKRADVSEVLGVVDILKSSTDAILPQIDSLVNSNAATQANISPHLASLVEALNTASTSLHGLQGNVDTSSSDANEVANAVAPVFTKINNSINNLETKDPNLVSLVATSGISTALDTVLTGWEIVVAGVLQLLSGL</sequence>
<keyword evidence="1" id="KW-0732">Signal</keyword>
<name>A0A0C9TT76_SPHS4</name>
<feature type="chain" id="PRO_5002203755" evidence="1">
    <location>
        <begin position="20"/>
        <end position="157"/>
    </location>
</feature>
<reference evidence="2 3" key="1">
    <citation type="submission" date="2014-06" db="EMBL/GenBank/DDBJ databases">
        <title>Evolutionary Origins and Diversification of the Mycorrhizal Mutualists.</title>
        <authorList>
            <consortium name="DOE Joint Genome Institute"/>
            <consortium name="Mycorrhizal Genomics Consortium"/>
            <person name="Kohler A."/>
            <person name="Kuo A."/>
            <person name="Nagy L.G."/>
            <person name="Floudas D."/>
            <person name="Copeland A."/>
            <person name="Barry K.W."/>
            <person name="Cichocki N."/>
            <person name="Veneault-Fourrey C."/>
            <person name="LaButti K."/>
            <person name="Lindquist E.A."/>
            <person name="Lipzen A."/>
            <person name="Lundell T."/>
            <person name="Morin E."/>
            <person name="Murat C."/>
            <person name="Riley R."/>
            <person name="Ohm R."/>
            <person name="Sun H."/>
            <person name="Tunlid A."/>
            <person name="Henrissat B."/>
            <person name="Grigoriev I.V."/>
            <person name="Hibbett D.S."/>
            <person name="Martin F."/>
        </authorList>
    </citation>
    <scope>NUCLEOTIDE SEQUENCE [LARGE SCALE GENOMIC DNA]</scope>
    <source>
        <strain evidence="2 3">SS14</strain>
    </source>
</reference>
<evidence type="ECO:0000313" key="2">
    <source>
        <dbReference type="EMBL" id="KIJ33458.1"/>
    </source>
</evidence>
<dbReference type="EMBL" id="KN837212">
    <property type="protein sequence ID" value="KIJ33458.1"/>
    <property type="molecule type" value="Genomic_DNA"/>
</dbReference>
<organism evidence="2 3">
    <name type="scientific">Sphaerobolus stellatus (strain SS14)</name>
    <dbReference type="NCBI Taxonomy" id="990650"/>
    <lineage>
        <taxon>Eukaryota</taxon>
        <taxon>Fungi</taxon>
        <taxon>Dikarya</taxon>
        <taxon>Basidiomycota</taxon>
        <taxon>Agaricomycotina</taxon>
        <taxon>Agaricomycetes</taxon>
        <taxon>Phallomycetidae</taxon>
        <taxon>Geastrales</taxon>
        <taxon>Sphaerobolaceae</taxon>
        <taxon>Sphaerobolus</taxon>
    </lineage>
</organism>
<protein>
    <submittedName>
        <fullName evidence="2">Uncharacterized protein</fullName>
    </submittedName>
</protein>
<dbReference type="OrthoDB" id="2575973at2759"/>
<dbReference type="HOGENOM" id="CLU_115519_1_0_1"/>
<proteinExistence type="predicted"/>
<accession>A0A0C9TT76</accession>
<evidence type="ECO:0000256" key="1">
    <source>
        <dbReference type="SAM" id="SignalP"/>
    </source>
</evidence>
<dbReference type="AlphaFoldDB" id="A0A0C9TT76"/>
<keyword evidence="3" id="KW-1185">Reference proteome</keyword>